<dbReference type="Gene3D" id="2.40.160.130">
    <property type="entry name" value="Capsule assembly protein Wzi"/>
    <property type="match status" value="1"/>
</dbReference>
<dbReference type="RefSeq" id="WP_380035473.1">
    <property type="nucleotide sequence ID" value="NZ_JBHSHB010000024.1"/>
</dbReference>
<dbReference type="Proteomes" id="UP001595878">
    <property type="component" value="Unassembled WGS sequence"/>
</dbReference>
<name>A0ABV9LCJ9_9FLAO</name>
<accession>A0ABV9LCJ9</accession>
<dbReference type="InterPro" id="IPR026950">
    <property type="entry name" value="Caps_assemb_Wzi"/>
</dbReference>
<dbReference type="InterPro" id="IPR038636">
    <property type="entry name" value="Wzi_sf"/>
</dbReference>
<reference evidence="3" key="1">
    <citation type="journal article" date="2019" name="Int. J. Syst. Evol. Microbiol.">
        <title>The Global Catalogue of Microorganisms (GCM) 10K type strain sequencing project: providing services to taxonomists for standard genome sequencing and annotation.</title>
        <authorList>
            <consortium name="The Broad Institute Genomics Platform"/>
            <consortium name="The Broad Institute Genome Sequencing Center for Infectious Disease"/>
            <person name="Wu L."/>
            <person name="Ma J."/>
        </authorList>
    </citation>
    <scope>NUCLEOTIDE SEQUENCE [LARGE SCALE GENOMIC DNA]</scope>
    <source>
        <strain evidence="3">CGMCC 4.7427</strain>
    </source>
</reference>
<keyword evidence="3" id="KW-1185">Reference proteome</keyword>
<proteinExistence type="predicted"/>
<evidence type="ECO:0000313" key="2">
    <source>
        <dbReference type="EMBL" id="MFC4691495.1"/>
    </source>
</evidence>
<comment type="caution">
    <text evidence="2">The sequence shown here is derived from an EMBL/GenBank/DDBJ whole genome shotgun (WGS) entry which is preliminary data.</text>
</comment>
<evidence type="ECO:0000256" key="1">
    <source>
        <dbReference type="SAM" id="SignalP"/>
    </source>
</evidence>
<feature type="signal peptide" evidence="1">
    <location>
        <begin position="1"/>
        <end position="19"/>
    </location>
</feature>
<protein>
    <submittedName>
        <fullName evidence="2">Capsule assembly Wzi family protein</fullName>
    </submittedName>
</protein>
<evidence type="ECO:0000313" key="3">
    <source>
        <dbReference type="Proteomes" id="UP001595878"/>
    </source>
</evidence>
<dbReference type="EMBL" id="JBHSHB010000024">
    <property type="protein sequence ID" value="MFC4691495.1"/>
    <property type="molecule type" value="Genomic_DNA"/>
</dbReference>
<keyword evidence="1" id="KW-0732">Signal</keyword>
<organism evidence="2 3">
    <name type="scientific">Dokdonia genika</name>
    <dbReference type="NCBI Taxonomy" id="308113"/>
    <lineage>
        <taxon>Bacteria</taxon>
        <taxon>Pseudomonadati</taxon>
        <taxon>Bacteroidota</taxon>
        <taxon>Flavobacteriia</taxon>
        <taxon>Flavobacteriales</taxon>
        <taxon>Flavobacteriaceae</taxon>
        <taxon>Dokdonia</taxon>
    </lineage>
</organism>
<sequence>MKFGKLLFLLVLISTQLEAQENIEINGAINVNTYLSESELPFWFYRNTEGLVKSNSNAALSAFSSYKYKLTPLYKLEGGISLFYRDGSLERLQRGDLYVRFKAKHYQITLGSKSADIVNSLSSTNNNILNSGNTRPFPGLVIESPKFIPLLKNIYIDYGLGHYVLNDMRYVKNTRVHYKRINVKYTTESYGIFTAGVQHYAQWGGKSPIDGDLPNSASDFFKIFLAQSGGDNSDEGEQVNALGNHLGSFDFSYQRNFENGTLKMYHLHLFDDGSGTAFKNFPDGVWGINYAFKNNKFFKNLLYEYVDTRSQSGSSGRSGRDNYFSNKGYRSGWTYESDIIGLPFFELNPETGLGITNNRVIAHHFGAGAATDNFYFQAKLTYLERLGTYAAPFEPKQKSFLGYLSTKYNTDKFGIFNIDLGLDVKNYEKPIFGLSLGYYYTINN</sequence>
<gene>
    <name evidence="2" type="ORF">ACFO5T_13735</name>
</gene>
<dbReference type="Pfam" id="PF14052">
    <property type="entry name" value="Caps_assemb_Wzi"/>
    <property type="match status" value="1"/>
</dbReference>
<feature type="chain" id="PRO_5046085230" evidence="1">
    <location>
        <begin position="20"/>
        <end position="444"/>
    </location>
</feature>